<evidence type="ECO:0000256" key="6">
    <source>
        <dbReference type="PROSITE-ProRule" id="PRU00433"/>
    </source>
</evidence>
<dbReference type="EMBL" id="FMJB01000055">
    <property type="protein sequence ID" value="SCM68192.1"/>
    <property type="molecule type" value="Genomic_DNA"/>
</dbReference>
<feature type="signal peptide" evidence="7">
    <location>
        <begin position="1"/>
        <end position="20"/>
    </location>
</feature>
<keyword evidence="10" id="KW-1185">Reference proteome</keyword>
<evidence type="ECO:0000256" key="3">
    <source>
        <dbReference type="ARBA" id="ARBA00022723"/>
    </source>
</evidence>
<dbReference type="PANTHER" id="PTHR11961">
    <property type="entry name" value="CYTOCHROME C"/>
    <property type="match status" value="1"/>
</dbReference>
<keyword evidence="1" id="KW-0813">Transport</keyword>
<dbReference type="AlphaFoldDB" id="A0A1M4N004"/>
<dbReference type="GO" id="GO:0046872">
    <property type="term" value="F:metal ion binding"/>
    <property type="evidence" value="ECO:0007669"/>
    <property type="project" value="UniProtKB-KW"/>
</dbReference>
<dbReference type="PRINTS" id="PR00604">
    <property type="entry name" value="CYTCHRMECIAB"/>
</dbReference>
<protein>
    <submittedName>
        <fullName evidence="9">Putative cytochrome C550</fullName>
    </submittedName>
</protein>
<evidence type="ECO:0000256" key="7">
    <source>
        <dbReference type="SAM" id="SignalP"/>
    </source>
</evidence>
<gene>
    <name evidence="9" type="ORF">KARMA_2407</name>
</gene>
<dbReference type="Pfam" id="PF00034">
    <property type="entry name" value="Cytochrom_C"/>
    <property type="match status" value="1"/>
</dbReference>
<evidence type="ECO:0000256" key="1">
    <source>
        <dbReference type="ARBA" id="ARBA00022448"/>
    </source>
</evidence>
<dbReference type="InterPro" id="IPR036909">
    <property type="entry name" value="Cyt_c-like_dom_sf"/>
</dbReference>
<name>A0A1M4N004_9RHOB</name>
<keyword evidence="3 6" id="KW-0479">Metal-binding</keyword>
<keyword evidence="2 6" id="KW-0349">Heme</keyword>
<dbReference type="GO" id="GO:0020037">
    <property type="term" value="F:heme binding"/>
    <property type="evidence" value="ECO:0007669"/>
    <property type="project" value="InterPro"/>
</dbReference>
<evidence type="ECO:0000259" key="8">
    <source>
        <dbReference type="PROSITE" id="PS51007"/>
    </source>
</evidence>
<feature type="chain" id="PRO_5009906648" evidence="7">
    <location>
        <begin position="21"/>
        <end position="131"/>
    </location>
</feature>
<evidence type="ECO:0000313" key="10">
    <source>
        <dbReference type="Proteomes" id="UP000184085"/>
    </source>
</evidence>
<evidence type="ECO:0000256" key="5">
    <source>
        <dbReference type="ARBA" id="ARBA00023004"/>
    </source>
</evidence>
<dbReference type="InterPro" id="IPR002327">
    <property type="entry name" value="Cyt_c_1A/1B"/>
</dbReference>
<dbReference type="Gene3D" id="1.10.760.10">
    <property type="entry name" value="Cytochrome c-like domain"/>
    <property type="match status" value="1"/>
</dbReference>
<feature type="domain" description="Cytochrome c" evidence="8">
    <location>
        <begin position="22"/>
        <end position="130"/>
    </location>
</feature>
<keyword evidence="4" id="KW-0249">Electron transport</keyword>
<dbReference type="Proteomes" id="UP000184085">
    <property type="component" value="Unassembled WGS sequence"/>
</dbReference>
<dbReference type="SUPFAM" id="SSF46626">
    <property type="entry name" value="Cytochrome c"/>
    <property type="match status" value="1"/>
</dbReference>
<evidence type="ECO:0000256" key="4">
    <source>
        <dbReference type="ARBA" id="ARBA00022982"/>
    </source>
</evidence>
<dbReference type="GO" id="GO:0009055">
    <property type="term" value="F:electron transfer activity"/>
    <property type="evidence" value="ECO:0007669"/>
    <property type="project" value="InterPro"/>
</dbReference>
<keyword evidence="5 6" id="KW-0408">Iron</keyword>
<proteinExistence type="predicted"/>
<sequence>MKTILTAAATILALAAPALAEGDADKGAKEFRKCKACHKLEDGAKSTVGPNLYGVMDRTAGTLDGYKYSSSMVEAGEAGLVWTAETLAAYLPDPTSYLKEVTGDDGAKSKMAAQRIKSAEDIAAYLSSVVE</sequence>
<accession>A0A1M4N004</accession>
<keyword evidence="7" id="KW-0732">Signal</keyword>
<reference evidence="10" key="1">
    <citation type="submission" date="2016-09" db="EMBL/GenBank/DDBJ databases">
        <authorList>
            <person name="Wibberg D."/>
        </authorList>
    </citation>
    <scope>NUCLEOTIDE SEQUENCE [LARGE SCALE GENOMIC DNA]</scope>
</reference>
<evidence type="ECO:0000313" key="9">
    <source>
        <dbReference type="EMBL" id="SCM68192.1"/>
    </source>
</evidence>
<dbReference type="InterPro" id="IPR009056">
    <property type="entry name" value="Cyt_c-like_dom"/>
</dbReference>
<evidence type="ECO:0000256" key="2">
    <source>
        <dbReference type="ARBA" id="ARBA00022617"/>
    </source>
</evidence>
<organism evidence="9 10">
    <name type="scientific">Donghicola eburneus</name>
    <dbReference type="NCBI Taxonomy" id="393278"/>
    <lineage>
        <taxon>Bacteria</taxon>
        <taxon>Pseudomonadati</taxon>
        <taxon>Pseudomonadota</taxon>
        <taxon>Alphaproteobacteria</taxon>
        <taxon>Rhodobacterales</taxon>
        <taxon>Roseobacteraceae</taxon>
        <taxon>Donghicola</taxon>
    </lineage>
</organism>
<dbReference type="RefSeq" id="WP_072706834.1">
    <property type="nucleotide sequence ID" value="NZ_FMJB01000055.1"/>
</dbReference>
<dbReference type="PROSITE" id="PS51007">
    <property type="entry name" value="CYTC"/>
    <property type="match status" value="1"/>
</dbReference>